<name>A0A497EXL7_9CREN</name>
<keyword evidence="2" id="KW-0479">Metal-binding</keyword>
<dbReference type="InterPro" id="IPR002195">
    <property type="entry name" value="Dihydroorotase_CS"/>
</dbReference>
<dbReference type="InterPro" id="IPR050138">
    <property type="entry name" value="DHOase/Allantoinase_Hydrolase"/>
</dbReference>
<comment type="cofactor">
    <cofactor evidence="1">
        <name>Zn(2+)</name>
        <dbReference type="ChEBI" id="CHEBI:29105"/>
    </cofactor>
</comment>
<evidence type="ECO:0000313" key="6">
    <source>
        <dbReference type="Proteomes" id="UP000269499"/>
    </source>
</evidence>
<comment type="caution">
    <text evidence="5">The sequence shown here is derived from an EMBL/GenBank/DDBJ whole genome shotgun (WGS) entry which is preliminary data.</text>
</comment>
<evidence type="ECO:0000256" key="3">
    <source>
        <dbReference type="ARBA" id="ARBA00022801"/>
    </source>
</evidence>
<dbReference type="SUPFAM" id="SSF51338">
    <property type="entry name" value="Composite domain of metallo-dependent hydrolases"/>
    <property type="match status" value="1"/>
</dbReference>
<dbReference type="InterPro" id="IPR011059">
    <property type="entry name" value="Metal-dep_hydrolase_composite"/>
</dbReference>
<dbReference type="InterPro" id="IPR006680">
    <property type="entry name" value="Amidohydro-rel"/>
</dbReference>
<protein>
    <submittedName>
        <fullName evidence="5">Allantoinase AllB</fullName>
    </submittedName>
</protein>
<evidence type="ECO:0000256" key="2">
    <source>
        <dbReference type="ARBA" id="ARBA00022723"/>
    </source>
</evidence>
<dbReference type="EMBL" id="QMRA01000145">
    <property type="protein sequence ID" value="RLE51869.1"/>
    <property type="molecule type" value="Genomic_DNA"/>
</dbReference>
<organism evidence="5 6">
    <name type="scientific">Thermoproteota archaeon</name>
    <dbReference type="NCBI Taxonomy" id="2056631"/>
    <lineage>
        <taxon>Archaea</taxon>
        <taxon>Thermoproteota</taxon>
    </lineage>
</organism>
<reference evidence="5 6" key="1">
    <citation type="submission" date="2018-06" db="EMBL/GenBank/DDBJ databases">
        <title>Extensive metabolic versatility and redundancy in microbially diverse, dynamic hydrothermal sediments.</title>
        <authorList>
            <person name="Dombrowski N."/>
            <person name="Teske A."/>
            <person name="Baker B.J."/>
        </authorList>
    </citation>
    <scope>NUCLEOTIDE SEQUENCE [LARGE SCALE GENOMIC DNA]</scope>
    <source>
        <strain evidence="5">B20_G2</strain>
    </source>
</reference>
<evidence type="ECO:0000259" key="4">
    <source>
        <dbReference type="Pfam" id="PF01979"/>
    </source>
</evidence>
<dbReference type="CDD" id="cd01318">
    <property type="entry name" value="DHOase_IIb"/>
    <property type="match status" value="1"/>
</dbReference>
<feature type="non-terminal residue" evidence="5">
    <location>
        <position position="420"/>
    </location>
</feature>
<dbReference type="Pfam" id="PF01979">
    <property type="entry name" value="Amidohydro_1"/>
    <property type="match status" value="1"/>
</dbReference>
<keyword evidence="3" id="KW-0378">Hydrolase</keyword>
<dbReference type="PANTHER" id="PTHR43668:SF2">
    <property type="entry name" value="ALLANTOINASE"/>
    <property type="match status" value="1"/>
</dbReference>
<dbReference type="PROSITE" id="PS00483">
    <property type="entry name" value="DIHYDROOROTASE_2"/>
    <property type="match status" value="1"/>
</dbReference>
<dbReference type="PANTHER" id="PTHR43668">
    <property type="entry name" value="ALLANTOINASE"/>
    <property type="match status" value="1"/>
</dbReference>
<gene>
    <name evidence="5" type="ORF">DRJ26_05315</name>
</gene>
<dbReference type="AlphaFoldDB" id="A0A497EXL7"/>
<accession>A0A497EXL7</accession>
<dbReference type="GO" id="GO:0046872">
    <property type="term" value="F:metal ion binding"/>
    <property type="evidence" value="ECO:0007669"/>
    <property type="project" value="UniProtKB-KW"/>
</dbReference>
<evidence type="ECO:0000313" key="5">
    <source>
        <dbReference type="EMBL" id="RLE51869.1"/>
    </source>
</evidence>
<evidence type="ECO:0000256" key="1">
    <source>
        <dbReference type="ARBA" id="ARBA00001947"/>
    </source>
</evidence>
<dbReference type="InterPro" id="IPR032466">
    <property type="entry name" value="Metal_Hydrolase"/>
</dbReference>
<dbReference type="Gene3D" id="2.30.40.10">
    <property type="entry name" value="Urease, subunit C, domain 1"/>
    <property type="match status" value="1"/>
</dbReference>
<dbReference type="Gene3D" id="3.20.20.140">
    <property type="entry name" value="Metal-dependent hydrolases"/>
    <property type="match status" value="1"/>
</dbReference>
<proteinExistence type="predicted"/>
<dbReference type="NCBIfam" id="TIGR00857">
    <property type="entry name" value="pyrC_multi"/>
    <property type="match status" value="1"/>
</dbReference>
<sequence>MKVVDLIISGCKVYFKGELVEASIAIDSGKIVKVGKECTMPPSIKKLSFPGKIAIPGVIDVHVHLRDQDLSYKETFETGTMAAAVGGVTTVLDMPNNKPVTDSAEALVKRMNLAVGRIYVNVGFYSAFPRELAEVKDIVSAGAVGFKLNLSRQIGSLDVDDDIAIKKAFLEVKKFGIPVSIHAEDRSIVSKFEEEFKNICVGDFSAFLRSHPPVAEVKAIERVVTIARDVGVKVHFAHVSTSDGLAVISKNKLYASCEVTPHHLYLTYNAIDKFGGFAVMEPPLRSEADVKALWNGLVSGVVDLIASDHAPHTIEEKSSTDVWRIRPGIPGLETMLPLMLTAFSNGRISLGKLVELMCEAPARIFNLKGKGRIEAGFDADIVIVDLDREQVIDPSSFKSKAKYSPFEGFKVVGVPIATFV</sequence>
<dbReference type="GO" id="GO:0006145">
    <property type="term" value="P:purine nucleobase catabolic process"/>
    <property type="evidence" value="ECO:0007669"/>
    <property type="project" value="TreeGrafter"/>
</dbReference>
<dbReference type="GO" id="GO:0005737">
    <property type="term" value="C:cytoplasm"/>
    <property type="evidence" value="ECO:0007669"/>
    <property type="project" value="TreeGrafter"/>
</dbReference>
<feature type="domain" description="Amidohydrolase-related" evidence="4">
    <location>
        <begin position="53"/>
        <end position="420"/>
    </location>
</feature>
<dbReference type="GO" id="GO:0004038">
    <property type="term" value="F:allantoinase activity"/>
    <property type="evidence" value="ECO:0007669"/>
    <property type="project" value="TreeGrafter"/>
</dbReference>
<dbReference type="SUPFAM" id="SSF51556">
    <property type="entry name" value="Metallo-dependent hydrolases"/>
    <property type="match status" value="1"/>
</dbReference>
<dbReference type="Proteomes" id="UP000269499">
    <property type="component" value="Unassembled WGS sequence"/>
</dbReference>